<dbReference type="RefSeq" id="XP_033592918.1">
    <property type="nucleotide sequence ID" value="XM_033732649.1"/>
</dbReference>
<dbReference type="PANTHER" id="PTHR47094:SF1">
    <property type="entry name" value="RING-TYPE E3 UBIQUITIN TRANSFERASE"/>
    <property type="match status" value="1"/>
</dbReference>
<dbReference type="Gene3D" id="3.30.40.10">
    <property type="entry name" value="Zinc/RING finger domain, C3HC4 (zinc finger)"/>
    <property type="match status" value="1"/>
</dbReference>
<evidence type="ECO:0000313" key="7">
    <source>
        <dbReference type="EMBL" id="KAF2486349.1"/>
    </source>
</evidence>
<dbReference type="GO" id="GO:0140082">
    <property type="term" value="F:SUMO-ubiquitin ligase activity"/>
    <property type="evidence" value="ECO:0007669"/>
    <property type="project" value="TreeGrafter"/>
</dbReference>
<organism evidence="7 8">
    <name type="scientific">Neohortaea acidophila</name>
    <dbReference type="NCBI Taxonomy" id="245834"/>
    <lineage>
        <taxon>Eukaryota</taxon>
        <taxon>Fungi</taxon>
        <taxon>Dikarya</taxon>
        <taxon>Ascomycota</taxon>
        <taxon>Pezizomycotina</taxon>
        <taxon>Dothideomycetes</taxon>
        <taxon>Dothideomycetidae</taxon>
        <taxon>Mycosphaerellales</taxon>
        <taxon>Teratosphaeriaceae</taxon>
        <taxon>Neohortaea</taxon>
    </lineage>
</organism>
<feature type="region of interest" description="Disordered" evidence="5">
    <location>
        <begin position="207"/>
        <end position="291"/>
    </location>
</feature>
<sequence>MAAWGGEERDDEFQYLWQDLGNGVGNWNFDGLFEDAYDGLGWDADLPATASRSQQPNAPPPHHSPPSSSSVTNTPHNSASWQRGPPPSHEAPRPSPGPHSSTSTIPPGRPLSSPLLGNNATSRSHNTTLHQTSRPTAQASAANLSSLLQERSQELHHNRQTSSFGYSPAAFAHSPFDPPASPSSASSFNGIDIDDLVESDNDSLYAASMPATSRNRRANEESVVDLTDESASVNGQAHSRGQMAGRKRSAANDGGVRASASKRRRTAQPTTAQEEEGDIESYDLTNDDNPSTEELLRRKQQESLIATQQQSSGDDPSQPLRIGRRQCIICLEPFTNLTITPCGHVYCHECLTQALKAGEKNSDRGVGSCPVCRKTVSRKRANNIIPVSFMKRSAWKGKQKRSLEQFR</sequence>
<evidence type="ECO:0000313" key="8">
    <source>
        <dbReference type="Proteomes" id="UP000799767"/>
    </source>
</evidence>
<keyword evidence="3" id="KW-0862">Zinc</keyword>
<dbReference type="OrthoDB" id="6270329at2759"/>
<dbReference type="GO" id="GO:0032183">
    <property type="term" value="F:SUMO binding"/>
    <property type="evidence" value="ECO:0007669"/>
    <property type="project" value="TreeGrafter"/>
</dbReference>
<feature type="compositionally biased region" description="Polar residues" evidence="5">
    <location>
        <begin position="229"/>
        <end position="239"/>
    </location>
</feature>
<dbReference type="GO" id="GO:0006511">
    <property type="term" value="P:ubiquitin-dependent protein catabolic process"/>
    <property type="evidence" value="ECO:0007669"/>
    <property type="project" value="TreeGrafter"/>
</dbReference>
<keyword evidence="1" id="KW-0479">Metal-binding</keyword>
<feature type="compositionally biased region" description="Low complexity" evidence="5">
    <location>
        <begin position="65"/>
        <end position="78"/>
    </location>
</feature>
<dbReference type="EMBL" id="MU001632">
    <property type="protein sequence ID" value="KAF2486349.1"/>
    <property type="molecule type" value="Genomic_DNA"/>
</dbReference>
<dbReference type="InterPro" id="IPR001841">
    <property type="entry name" value="Znf_RING"/>
</dbReference>
<dbReference type="SMART" id="SM00184">
    <property type="entry name" value="RING"/>
    <property type="match status" value="1"/>
</dbReference>
<evidence type="ECO:0000256" key="3">
    <source>
        <dbReference type="ARBA" id="ARBA00022833"/>
    </source>
</evidence>
<dbReference type="InterPro" id="IPR027370">
    <property type="entry name" value="Znf-RING_euk"/>
</dbReference>
<dbReference type="PROSITE" id="PS00518">
    <property type="entry name" value="ZF_RING_1"/>
    <property type="match status" value="1"/>
</dbReference>
<feature type="compositionally biased region" description="Polar residues" evidence="5">
    <location>
        <begin position="118"/>
        <end position="138"/>
    </location>
</feature>
<dbReference type="GeneID" id="54473651"/>
<reference evidence="7" key="1">
    <citation type="journal article" date="2020" name="Stud. Mycol.">
        <title>101 Dothideomycetes genomes: a test case for predicting lifestyles and emergence of pathogens.</title>
        <authorList>
            <person name="Haridas S."/>
            <person name="Albert R."/>
            <person name="Binder M."/>
            <person name="Bloem J."/>
            <person name="Labutti K."/>
            <person name="Salamov A."/>
            <person name="Andreopoulos B."/>
            <person name="Baker S."/>
            <person name="Barry K."/>
            <person name="Bills G."/>
            <person name="Bluhm B."/>
            <person name="Cannon C."/>
            <person name="Castanera R."/>
            <person name="Culley D."/>
            <person name="Daum C."/>
            <person name="Ezra D."/>
            <person name="Gonzalez J."/>
            <person name="Henrissat B."/>
            <person name="Kuo A."/>
            <person name="Liang C."/>
            <person name="Lipzen A."/>
            <person name="Lutzoni F."/>
            <person name="Magnuson J."/>
            <person name="Mondo S."/>
            <person name="Nolan M."/>
            <person name="Ohm R."/>
            <person name="Pangilinan J."/>
            <person name="Park H.-J."/>
            <person name="Ramirez L."/>
            <person name="Alfaro M."/>
            <person name="Sun H."/>
            <person name="Tritt A."/>
            <person name="Yoshinaga Y."/>
            <person name="Zwiers L.-H."/>
            <person name="Turgeon B."/>
            <person name="Goodwin S."/>
            <person name="Spatafora J."/>
            <person name="Crous P."/>
            <person name="Grigoriev I."/>
        </authorList>
    </citation>
    <scope>NUCLEOTIDE SEQUENCE</scope>
    <source>
        <strain evidence="7">CBS 113389</strain>
    </source>
</reference>
<dbReference type="GO" id="GO:0061630">
    <property type="term" value="F:ubiquitin protein ligase activity"/>
    <property type="evidence" value="ECO:0007669"/>
    <property type="project" value="InterPro"/>
</dbReference>
<evidence type="ECO:0000256" key="2">
    <source>
        <dbReference type="ARBA" id="ARBA00022771"/>
    </source>
</evidence>
<dbReference type="PANTHER" id="PTHR47094">
    <property type="entry name" value="ELFLESS, ISOFORM B"/>
    <property type="match status" value="1"/>
</dbReference>
<feature type="region of interest" description="Disordered" evidence="5">
    <location>
        <begin position="38"/>
        <end position="191"/>
    </location>
</feature>
<feature type="compositionally biased region" description="Pro residues" evidence="5">
    <location>
        <begin position="84"/>
        <end position="97"/>
    </location>
</feature>
<evidence type="ECO:0000256" key="5">
    <source>
        <dbReference type="SAM" id="MobiDB-lite"/>
    </source>
</evidence>
<evidence type="ECO:0000259" key="6">
    <source>
        <dbReference type="PROSITE" id="PS50089"/>
    </source>
</evidence>
<dbReference type="GO" id="GO:0033768">
    <property type="term" value="C:SUMO-targeted ubiquitin ligase complex"/>
    <property type="evidence" value="ECO:0007669"/>
    <property type="project" value="TreeGrafter"/>
</dbReference>
<evidence type="ECO:0000256" key="1">
    <source>
        <dbReference type="ARBA" id="ARBA00022723"/>
    </source>
</evidence>
<accession>A0A6A6Q2W7</accession>
<dbReference type="PROSITE" id="PS50089">
    <property type="entry name" value="ZF_RING_2"/>
    <property type="match status" value="1"/>
</dbReference>
<keyword evidence="2 4" id="KW-0863">Zinc-finger</keyword>
<evidence type="ECO:0000256" key="4">
    <source>
        <dbReference type="PROSITE-ProRule" id="PRU00175"/>
    </source>
</evidence>
<proteinExistence type="predicted"/>
<dbReference type="InterPro" id="IPR017907">
    <property type="entry name" value="Znf_RING_CS"/>
</dbReference>
<dbReference type="SUPFAM" id="SSF57850">
    <property type="entry name" value="RING/U-box"/>
    <property type="match status" value="1"/>
</dbReference>
<dbReference type="InterPro" id="IPR049627">
    <property type="entry name" value="SLX8"/>
</dbReference>
<dbReference type="Proteomes" id="UP000799767">
    <property type="component" value="Unassembled WGS sequence"/>
</dbReference>
<gene>
    <name evidence="7" type="ORF">BDY17DRAFT_291331</name>
</gene>
<dbReference type="GO" id="GO:0008270">
    <property type="term" value="F:zinc ion binding"/>
    <property type="evidence" value="ECO:0007669"/>
    <property type="project" value="UniProtKB-KW"/>
</dbReference>
<name>A0A6A6Q2W7_9PEZI</name>
<feature type="domain" description="RING-type" evidence="6">
    <location>
        <begin position="327"/>
        <end position="373"/>
    </location>
</feature>
<dbReference type="AlphaFoldDB" id="A0A6A6Q2W7"/>
<protein>
    <recommendedName>
        <fullName evidence="6">RING-type domain-containing protein</fullName>
    </recommendedName>
</protein>
<dbReference type="CDD" id="cd16449">
    <property type="entry name" value="RING-HC"/>
    <property type="match status" value="1"/>
</dbReference>
<dbReference type="Pfam" id="PF13445">
    <property type="entry name" value="zf-RING_UBOX"/>
    <property type="match status" value="1"/>
</dbReference>
<feature type="compositionally biased region" description="Low complexity" evidence="5">
    <location>
        <begin position="139"/>
        <end position="150"/>
    </location>
</feature>
<keyword evidence="8" id="KW-1185">Reference proteome</keyword>
<dbReference type="InterPro" id="IPR013083">
    <property type="entry name" value="Znf_RING/FYVE/PHD"/>
</dbReference>